<dbReference type="Proteomes" id="UP000276133">
    <property type="component" value="Unassembled WGS sequence"/>
</dbReference>
<sequence length="381" mass="41498">NNFSHKFEPKFRIFLIVQKKSELFNQLKKVLNEETNLKKSTRVSSGQGSVPEQASTLNPLLMYSGHHGHPQMLTPQNSQFSQPIPANAQANQPKPQSPYHLLPPHHLPPNASNFFKYLNQSMPMSPQMMPNQPALLMPPSSPSSSPHMMSSSPRHNMQQSSGNIKRQRSPSPSRSPFNQANLMNSQFLFSQSHLMQQRPISPCGIITSSPPPTNFSSPSSSKKVRNHNVTQSPQSMGARHQQSQSAFNSYLNRPGMGSFQSPSAQKGPMPAQTPPGSGSYQLPRGMPPQSQPSNMPPISGFNHHYLNSLSQEQAKMLLQSQQFMPQSSYLGNMSNIPMISAAAIAAVAAASGNSHQPPSSNSGSGGGSIMTGYSVRNPPNQ</sequence>
<feature type="compositionally biased region" description="Low complexity" evidence="1">
    <location>
        <begin position="142"/>
        <end position="153"/>
    </location>
</feature>
<feature type="region of interest" description="Disordered" evidence="1">
    <location>
        <begin position="66"/>
        <end position="106"/>
    </location>
</feature>
<organism evidence="2 3">
    <name type="scientific">Brachionus plicatilis</name>
    <name type="common">Marine rotifer</name>
    <name type="synonym">Brachionus muelleri</name>
    <dbReference type="NCBI Taxonomy" id="10195"/>
    <lineage>
        <taxon>Eukaryota</taxon>
        <taxon>Metazoa</taxon>
        <taxon>Spiralia</taxon>
        <taxon>Gnathifera</taxon>
        <taxon>Rotifera</taxon>
        <taxon>Eurotatoria</taxon>
        <taxon>Monogononta</taxon>
        <taxon>Pseudotrocha</taxon>
        <taxon>Ploima</taxon>
        <taxon>Brachionidae</taxon>
        <taxon>Brachionus</taxon>
    </lineage>
</organism>
<feature type="region of interest" description="Disordered" evidence="1">
    <location>
        <begin position="123"/>
        <end position="179"/>
    </location>
</feature>
<proteinExistence type="predicted"/>
<keyword evidence="3" id="KW-1185">Reference proteome</keyword>
<name>A0A3M7P7H5_BRAPC</name>
<comment type="caution">
    <text evidence="2">The sequence shown here is derived from an EMBL/GenBank/DDBJ whole genome shotgun (WGS) entry which is preliminary data.</text>
</comment>
<dbReference type="OrthoDB" id="10665469at2759"/>
<evidence type="ECO:0000256" key="1">
    <source>
        <dbReference type="SAM" id="MobiDB-lite"/>
    </source>
</evidence>
<feature type="compositionally biased region" description="Low complexity" evidence="1">
    <location>
        <begin position="348"/>
        <end position="362"/>
    </location>
</feature>
<reference evidence="2 3" key="1">
    <citation type="journal article" date="2018" name="Sci. Rep.">
        <title>Genomic signatures of local adaptation to the degree of environmental predictability in rotifers.</title>
        <authorList>
            <person name="Franch-Gras L."/>
            <person name="Hahn C."/>
            <person name="Garcia-Roger E.M."/>
            <person name="Carmona M.J."/>
            <person name="Serra M."/>
            <person name="Gomez A."/>
        </authorList>
    </citation>
    <scope>NUCLEOTIDE SEQUENCE [LARGE SCALE GENOMIC DNA]</scope>
    <source>
        <strain evidence="2">HYR1</strain>
    </source>
</reference>
<evidence type="ECO:0000313" key="3">
    <source>
        <dbReference type="Proteomes" id="UP000276133"/>
    </source>
</evidence>
<dbReference type="AlphaFoldDB" id="A0A3M7P7H5"/>
<accession>A0A3M7P7H5</accession>
<feature type="compositionally biased region" description="Low complexity" evidence="1">
    <location>
        <begin position="123"/>
        <end position="133"/>
    </location>
</feature>
<feature type="region of interest" description="Disordered" evidence="1">
    <location>
        <begin position="201"/>
        <end position="296"/>
    </location>
</feature>
<dbReference type="EMBL" id="REGN01012860">
    <property type="protein sequence ID" value="RMZ94687.1"/>
    <property type="molecule type" value="Genomic_DNA"/>
</dbReference>
<feature type="compositionally biased region" description="Polar residues" evidence="1">
    <location>
        <begin position="73"/>
        <end position="94"/>
    </location>
</feature>
<protein>
    <submittedName>
        <fullName evidence="2">Uncharacterized protein</fullName>
    </submittedName>
</protein>
<feature type="compositionally biased region" description="Polar residues" evidence="1">
    <location>
        <begin position="227"/>
        <end position="251"/>
    </location>
</feature>
<feature type="non-terminal residue" evidence="2">
    <location>
        <position position="1"/>
    </location>
</feature>
<feature type="region of interest" description="Disordered" evidence="1">
    <location>
        <begin position="348"/>
        <end position="381"/>
    </location>
</feature>
<feature type="compositionally biased region" description="Polar residues" evidence="1">
    <location>
        <begin position="154"/>
        <end position="164"/>
    </location>
</feature>
<evidence type="ECO:0000313" key="2">
    <source>
        <dbReference type="EMBL" id="RMZ94687.1"/>
    </source>
</evidence>
<gene>
    <name evidence="2" type="ORF">BpHYR1_009325</name>
</gene>